<evidence type="ECO:0008006" key="3">
    <source>
        <dbReference type="Google" id="ProtNLM"/>
    </source>
</evidence>
<organism evidence="1 2">
    <name type="scientific">Vanrija humicola</name>
    <name type="common">Yeast</name>
    <name type="synonym">Cryptococcus humicola</name>
    <dbReference type="NCBI Taxonomy" id="5417"/>
    <lineage>
        <taxon>Eukaryota</taxon>
        <taxon>Fungi</taxon>
        <taxon>Dikarya</taxon>
        <taxon>Basidiomycota</taxon>
        <taxon>Agaricomycotina</taxon>
        <taxon>Tremellomycetes</taxon>
        <taxon>Trichosporonales</taxon>
        <taxon>Trichosporonaceae</taxon>
        <taxon>Vanrija</taxon>
    </lineage>
</organism>
<sequence length="406" mass="45292">MSVAHWGTGARVRRAIGKLLKGEEFTIGVMGGSLTFGHGLSKGDTTYPILLEQRLKKVFPNAKIKVVNGAIPATGTDYFQACYRHHVPGDADMFVLEAAVNDIIIGQGGGMQLDTTIHTEHLVRDILQQRPDNAIVMLSAFGSSQPWFNGAAKHSTVATFYDIPRVTMRTFLYQYMLQHEGTQFDFYGTKDKDHPLQSGHDYMADILMHYLLREACRAETLTAVHKDDLLDGSKYPGLSGTALTQHFNPFTVPRIRIHDRIDQGPVPKVHSFCLSANARDKDDKPSLYPSSRTGDWKEVGWHDKHFWSSETPGERITFSDIPVSEGSLSLYYLRGSDEGSMLCWYDDKRDKAQLLVGHWNYVHVGSLGVVATGLPPKNYSLTCEISKETESTQNKTITHIIAVMSS</sequence>
<dbReference type="Gene3D" id="3.40.50.1110">
    <property type="entry name" value="SGNH hydrolase"/>
    <property type="match status" value="1"/>
</dbReference>
<dbReference type="OrthoDB" id="544608at2759"/>
<accession>A0A7D8VAV7</accession>
<dbReference type="InterPro" id="IPR036514">
    <property type="entry name" value="SGNH_hydro_sf"/>
</dbReference>
<dbReference type="CDD" id="cd00229">
    <property type="entry name" value="SGNH_hydrolase"/>
    <property type="match status" value="1"/>
</dbReference>
<evidence type="ECO:0000313" key="2">
    <source>
        <dbReference type="Proteomes" id="UP000473826"/>
    </source>
</evidence>
<name>A0A7D8VAV7_VANHU</name>
<dbReference type="PANTHER" id="PTHR34407">
    <property type="entry name" value="EXPRESSED PROTEIN"/>
    <property type="match status" value="1"/>
</dbReference>
<keyword evidence="2" id="KW-1185">Reference proteome</keyword>
<dbReference type="EMBL" id="QKWK01000001">
    <property type="protein sequence ID" value="TXT15551.1"/>
    <property type="molecule type" value="Genomic_DNA"/>
</dbReference>
<evidence type="ECO:0000313" key="1">
    <source>
        <dbReference type="EMBL" id="TXT15551.1"/>
    </source>
</evidence>
<proteinExistence type="predicted"/>
<reference evidence="1 2" key="1">
    <citation type="journal article" date="2019" name="PLoS Genet.">
        <title>Convergent evolution of linked mating-type loci in basidiomycete fungi.</title>
        <authorList>
            <person name="Sun S."/>
            <person name="Coelho M.A."/>
            <person name="Heitman J."/>
            <person name="Nowrousian M."/>
        </authorList>
    </citation>
    <scope>NUCLEOTIDE SEQUENCE [LARGE SCALE GENOMIC DNA]</scope>
    <source>
        <strain evidence="1 2">CBS 4282</strain>
    </source>
</reference>
<dbReference type="SUPFAM" id="SSF52266">
    <property type="entry name" value="SGNH hydrolase"/>
    <property type="match status" value="1"/>
</dbReference>
<protein>
    <recommendedName>
        <fullName evidence="3">SGNH hydrolase-type esterase domain-containing protein</fullName>
    </recommendedName>
</protein>
<gene>
    <name evidence="1" type="ORF">VHUM_00054</name>
</gene>
<dbReference type="AlphaFoldDB" id="A0A7D8VAV7"/>
<comment type="caution">
    <text evidence="1">The sequence shown here is derived from an EMBL/GenBank/DDBJ whole genome shotgun (WGS) entry which is preliminary data.</text>
</comment>
<dbReference type="PANTHER" id="PTHR34407:SF1">
    <property type="entry name" value="SGNH HYDROLASE-TYPE ESTERASE DOMAIN-CONTAINING PROTEIN"/>
    <property type="match status" value="1"/>
</dbReference>
<dbReference type="Proteomes" id="UP000473826">
    <property type="component" value="Unassembled WGS sequence"/>
</dbReference>